<dbReference type="AlphaFoldDB" id="A0AAV7KYY7"/>
<protein>
    <submittedName>
        <fullName evidence="2">Uncharacterized protein</fullName>
    </submittedName>
</protein>
<evidence type="ECO:0000313" key="2">
    <source>
        <dbReference type="EMBL" id="KAJ1081388.1"/>
    </source>
</evidence>
<organism evidence="2 3">
    <name type="scientific">Pleurodeles waltl</name>
    <name type="common">Iberian ribbed newt</name>
    <dbReference type="NCBI Taxonomy" id="8319"/>
    <lineage>
        <taxon>Eukaryota</taxon>
        <taxon>Metazoa</taxon>
        <taxon>Chordata</taxon>
        <taxon>Craniata</taxon>
        <taxon>Vertebrata</taxon>
        <taxon>Euteleostomi</taxon>
        <taxon>Amphibia</taxon>
        <taxon>Batrachia</taxon>
        <taxon>Caudata</taxon>
        <taxon>Salamandroidea</taxon>
        <taxon>Salamandridae</taxon>
        <taxon>Pleurodelinae</taxon>
        <taxon>Pleurodeles</taxon>
    </lineage>
</organism>
<reference evidence="2" key="1">
    <citation type="journal article" date="2022" name="bioRxiv">
        <title>Sequencing and chromosome-scale assembly of the giantPleurodeles waltlgenome.</title>
        <authorList>
            <person name="Brown T."/>
            <person name="Elewa A."/>
            <person name="Iarovenko S."/>
            <person name="Subramanian E."/>
            <person name="Araus A.J."/>
            <person name="Petzold A."/>
            <person name="Susuki M."/>
            <person name="Suzuki K.-i.T."/>
            <person name="Hayashi T."/>
            <person name="Toyoda A."/>
            <person name="Oliveira C."/>
            <person name="Osipova E."/>
            <person name="Leigh N.D."/>
            <person name="Simon A."/>
            <person name="Yun M.H."/>
        </authorList>
    </citation>
    <scope>NUCLEOTIDE SEQUENCE</scope>
    <source>
        <strain evidence="2">20211129_DDA</strain>
        <tissue evidence="2">Liver</tissue>
    </source>
</reference>
<name>A0AAV7KYY7_PLEWA</name>
<dbReference type="EMBL" id="JANPWB010000016">
    <property type="protein sequence ID" value="KAJ1081388.1"/>
    <property type="molecule type" value="Genomic_DNA"/>
</dbReference>
<comment type="caution">
    <text evidence="2">The sequence shown here is derived from an EMBL/GenBank/DDBJ whole genome shotgun (WGS) entry which is preliminary data.</text>
</comment>
<accession>A0AAV7KYY7</accession>
<evidence type="ECO:0000313" key="3">
    <source>
        <dbReference type="Proteomes" id="UP001066276"/>
    </source>
</evidence>
<sequence length="94" mass="10399">MEKDKGGRQSPANNFVKYMQATHDRDKRGTKSLDDSPSATEGYDPKQLSMSDILKEVRGHVYGAGHQDRHRSSGYYTTEDRPLQGGGQGGSGRR</sequence>
<proteinExistence type="predicted"/>
<gene>
    <name evidence="2" type="ORF">NDU88_001570</name>
</gene>
<feature type="region of interest" description="Disordered" evidence="1">
    <location>
        <begin position="1"/>
        <end position="94"/>
    </location>
</feature>
<feature type="compositionally biased region" description="Basic and acidic residues" evidence="1">
    <location>
        <begin position="22"/>
        <end position="34"/>
    </location>
</feature>
<evidence type="ECO:0000256" key="1">
    <source>
        <dbReference type="SAM" id="MobiDB-lite"/>
    </source>
</evidence>
<feature type="compositionally biased region" description="Gly residues" evidence="1">
    <location>
        <begin position="84"/>
        <end position="94"/>
    </location>
</feature>
<keyword evidence="3" id="KW-1185">Reference proteome</keyword>
<dbReference type="Proteomes" id="UP001066276">
    <property type="component" value="Chromosome 12"/>
</dbReference>